<proteinExistence type="predicted"/>
<dbReference type="OrthoDB" id="9802350at2"/>
<dbReference type="EMBL" id="LT906462">
    <property type="protein sequence ID" value="SNV59620.1"/>
    <property type="molecule type" value="Genomic_DNA"/>
</dbReference>
<keyword evidence="2" id="KW-1185">Reference proteome</keyword>
<dbReference type="Pfam" id="PF13419">
    <property type="entry name" value="HAD_2"/>
    <property type="match status" value="1"/>
</dbReference>
<dbReference type="PANTHER" id="PTHR47478">
    <property type="match status" value="1"/>
</dbReference>
<dbReference type="RefSeq" id="WP_095086444.1">
    <property type="nucleotide sequence ID" value="NZ_BMDM01000003.1"/>
</dbReference>
<dbReference type="NCBIfam" id="TIGR01549">
    <property type="entry name" value="HAD-SF-IA-v1"/>
    <property type="match status" value="1"/>
</dbReference>
<dbReference type="SFLD" id="SFLDS00003">
    <property type="entry name" value="Haloacid_Dehalogenase"/>
    <property type="match status" value="1"/>
</dbReference>
<dbReference type="SUPFAM" id="SSF56784">
    <property type="entry name" value="HAD-like"/>
    <property type="match status" value="1"/>
</dbReference>
<gene>
    <name evidence="1" type="primary">yfnB</name>
    <name evidence="1" type="ORF">SAMEA4384403_00568</name>
</gene>
<dbReference type="EC" id="3.-.-.-" evidence="1"/>
<dbReference type="Gene3D" id="1.10.150.240">
    <property type="entry name" value="Putative phosphatase, domain 2"/>
    <property type="match status" value="1"/>
</dbReference>
<name>A0A239YLL4_9STAP</name>
<protein>
    <submittedName>
        <fullName evidence="1">HAD-superfamily hydrolase</fullName>
        <ecNumber evidence="1">3.-.-.-</ecNumber>
    </submittedName>
</protein>
<keyword evidence="1" id="KW-0378">Hydrolase</keyword>
<dbReference type="PRINTS" id="PR00413">
    <property type="entry name" value="HADHALOGNASE"/>
</dbReference>
<dbReference type="KEGG" id="sste:SAMEA4384403_0568"/>
<accession>A0A239YLL4</accession>
<dbReference type="Proteomes" id="UP000242084">
    <property type="component" value="Chromosome 1"/>
</dbReference>
<reference evidence="1 2" key="1">
    <citation type="submission" date="2017-06" db="EMBL/GenBank/DDBJ databases">
        <authorList>
            <consortium name="Pathogen Informatics"/>
        </authorList>
    </citation>
    <scope>NUCLEOTIDE SEQUENCE [LARGE SCALE GENOMIC DNA]</scope>
    <source>
        <strain evidence="1 2">NCTC13839</strain>
    </source>
</reference>
<sequence length="221" mass="25340">MYKYILFDLDNTLLDFNAGELNVLKTIFHSEGIEMNDENLSLYREINGDLWRKLESEEVVINDVLFGRFERFFNHFGISVNGEQKEQMFRKGINDAHDLIKDAKDILNYVKNKGYTIATASNGLYETQMKRMADSDILKYFDYHFISGQIGYNKPHAAFYQHCLNKLEAGNASEVLMIGDNIVSDIQGAHNAGIATCYFGEVDDVEADYSIRALEEFKNIV</sequence>
<dbReference type="NCBIfam" id="TIGR02254">
    <property type="entry name" value="YjjG_YfnB"/>
    <property type="match status" value="1"/>
</dbReference>
<dbReference type="InterPro" id="IPR052550">
    <property type="entry name" value="Pyrimidine_5'-ntase_YjjG"/>
</dbReference>
<dbReference type="InterPro" id="IPR006439">
    <property type="entry name" value="HAD-SF_hydro_IA"/>
</dbReference>
<dbReference type="InterPro" id="IPR023214">
    <property type="entry name" value="HAD_sf"/>
</dbReference>
<dbReference type="SFLD" id="SFLDG01135">
    <property type="entry name" value="C1.5.6:_HAD__Beta-PGM__Phospha"/>
    <property type="match status" value="1"/>
</dbReference>
<evidence type="ECO:0000313" key="1">
    <source>
        <dbReference type="EMBL" id="SNV59620.1"/>
    </source>
</evidence>
<organism evidence="1 2">
    <name type="scientific">Mammaliicoccus stepanovicii</name>
    <dbReference type="NCBI Taxonomy" id="643214"/>
    <lineage>
        <taxon>Bacteria</taxon>
        <taxon>Bacillati</taxon>
        <taxon>Bacillota</taxon>
        <taxon>Bacilli</taxon>
        <taxon>Bacillales</taxon>
        <taxon>Staphylococcaceae</taxon>
        <taxon>Mammaliicoccus</taxon>
    </lineage>
</organism>
<dbReference type="Gene3D" id="3.40.50.1000">
    <property type="entry name" value="HAD superfamily/HAD-like"/>
    <property type="match status" value="1"/>
</dbReference>
<dbReference type="InterPro" id="IPR011951">
    <property type="entry name" value="HAD-SF_hydro_IA_YjjG/PynA"/>
</dbReference>
<evidence type="ECO:0000313" key="2">
    <source>
        <dbReference type="Proteomes" id="UP000242084"/>
    </source>
</evidence>
<dbReference type="SFLD" id="SFLDG01129">
    <property type="entry name" value="C1.5:_HAD__Beta-PGM__Phosphata"/>
    <property type="match status" value="1"/>
</dbReference>
<dbReference type="PANTHER" id="PTHR47478:SF1">
    <property type="entry name" value="PYRIMIDINE 5'-NUCLEOTIDASE YJJG"/>
    <property type="match status" value="1"/>
</dbReference>
<dbReference type="InterPro" id="IPR041492">
    <property type="entry name" value="HAD_2"/>
</dbReference>
<dbReference type="InterPro" id="IPR023198">
    <property type="entry name" value="PGP-like_dom2"/>
</dbReference>
<dbReference type="AlphaFoldDB" id="A0A239YLL4"/>
<dbReference type="InterPro" id="IPR036412">
    <property type="entry name" value="HAD-like_sf"/>
</dbReference>
<dbReference type="GO" id="GO:0008253">
    <property type="term" value="F:5'-nucleotidase activity"/>
    <property type="evidence" value="ECO:0007669"/>
    <property type="project" value="InterPro"/>
</dbReference>